<protein>
    <submittedName>
        <fullName evidence="1">Uncharacterized protein</fullName>
    </submittedName>
</protein>
<reference evidence="1 2" key="1">
    <citation type="submission" date="2022-01" db="EMBL/GenBank/DDBJ databases">
        <title>A chromosomal length assembly of Cordylochernes scorpioides.</title>
        <authorList>
            <person name="Zeh D."/>
            <person name="Zeh J."/>
        </authorList>
    </citation>
    <scope>NUCLEOTIDE SEQUENCE [LARGE SCALE GENOMIC DNA]</scope>
    <source>
        <strain evidence="1">IN4F17</strain>
        <tissue evidence="1">Whole Body</tissue>
    </source>
</reference>
<proteinExistence type="predicted"/>
<name>A0ABY6KMI1_9ARAC</name>
<dbReference type="EMBL" id="CP092869">
    <property type="protein sequence ID" value="UYV70077.1"/>
    <property type="molecule type" value="Genomic_DNA"/>
</dbReference>
<evidence type="ECO:0000313" key="2">
    <source>
        <dbReference type="Proteomes" id="UP001235939"/>
    </source>
</evidence>
<gene>
    <name evidence="1" type="ORF">LAZ67_7001715</name>
</gene>
<accession>A0ABY6KMI1</accession>
<keyword evidence="2" id="KW-1185">Reference proteome</keyword>
<dbReference type="Proteomes" id="UP001235939">
    <property type="component" value="Chromosome 07"/>
</dbReference>
<organism evidence="1 2">
    <name type="scientific">Cordylochernes scorpioides</name>
    <dbReference type="NCBI Taxonomy" id="51811"/>
    <lineage>
        <taxon>Eukaryota</taxon>
        <taxon>Metazoa</taxon>
        <taxon>Ecdysozoa</taxon>
        <taxon>Arthropoda</taxon>
        <taxon>Chelicerata</taxon>
        <taxon>Arachnida</taxon>
        <taxon>Pseudoscorpiones</taxon>
        <taxon>Cheliferoidea</taxon>
        <taxon>Chernetidae</taxon>
        <taxon>Cordylochernes</taxon>
    </lineage>
</organism>
<sequence length="86" mass="10073">MRALHGVVHLMLSILRQVLDAESKRLSEEMHSRFVLSLNKLRFILKFVFPNFPCGILVEMLGIIKEDKLRKTKLKIAEKSLKQWVL</sequence>
<evidence type="ECO:0000313" key="1">
    <source>
        <dbReference type="EMBL" id="UYV70077.1"/>
    </source>
</evidence>